<gene>
    <name evidence="2" type="ORF">SAMN05443545_102142</name>
</gene>
<dbReference type="SUPFAM" id="SSF56112">
    <property type="entry name" value="Protein kinase-like (PK-like)"/>
    <property type="match status" value="1"/>
</dbReference>
<name>A0A1H2UI65_9GAMM</name>
<evidence type="ECO:0000313" key="2">
    <source>
        <dbReference type="EMBL" id="SDW55239.1"/>
    </source>
</evidence>
<dbReference type="STRING" id="574349.SAMN05443545_102142"/>
<protein>
    <recommendedName>
        <fullName evidence="1">Aminoglycoside phosphotransferase domain-containing protein</fullName>
    </recommendedName>
</protein>
<dbReference type="Proteomes" id="UP000198500">
    <property type="component" value="Unassembled WGS sequence"/>
</dbReference>
<dbReference type="AlphaFoldDB" id="A0A1H2UI65"/>
<keyword evidence="3" id="KW-1185">Reference proteome</keyword>
<proteinExistence type="predicted"/>
<dbReference type="InterPro" id="IPR011009">
    <property type="entry name" value="Kinase-like_dom_sf"/>
</dbReference>
<organism evidence="2 3">
    <name type="scientific">Aidingimonas halophila</name>
    <dbReference type="NCBI Taxonomy" id="574349"/>
    <lineage>
        <taxon>Bacteria</taxon>
        <taxon>Pseudomonadati</taxon>
        <taxon>Pseudomonadota</taxon>
        <taxon>Gammaproteobacteria</taxon>
        <taxon>Oceanospirillales</taxon>
        <taxon>Halomonadaceae</taxon>
        <taxon>Aidingimonas</taxon>
    </lineage>
</organism>
<dbReference type="OrthoDB" id="9809275at2"/>
<sequence length="348" mass="39641">MSSDSALSRHDQLRHWLAEHHGLMPDSLDLRLAADDASFRRYFRLVLPGGDSRIIMDAPPDKEDSRPFVSIGDSWYDSGLPVPHMHHRDLEQGFIELDDLGDTPMHHHLGSESAPATLSWHDRALALLDQLQVRAPADALPAYDATLLGTELDLFKDWCLGALLETDVPSSWPFLRQRLIDLALEQPCTAVHRDYDAMNLMVHDDQLFMIDFQDAVKGPISYDLVSLLRGRYCRFSAEQYTSWISGFHQRALTDGRLPDGNAFDHFRFQADAMAAQRSLKVLGIFCRLALRDHKTRFLARLPHFLGHLEDSLTPWPAFTEFRTWLDAHFKPRLHAELQRQPLTGSASS</sequence>
<dbReference type="Gene3D" id="3.30.200.20">
    <property type="entry name" value="Phosphorylase Kinase, domain 1"/>
    <property type="match status" value="1"/>
</dbReference>
<feature type="domain" description="Aminoglycoside phosphotransferase" evidence="1">
    <location>
        <begin position="30"/>
        <end position="247"/>
    </location>
</feature>
<accession>A0A1H2UI65</accession>
<dbReference type="Pfam" id="PF01636">
    <property type="entry name" value="APH"/>
    <property type="match status" value="1"/>
</dbReference>
<dbReference type="Gene3D" id="3.90.1200.10">
    <property type="match status" value="1"/>
</dbReference>
<evidence type="ECO:0000313" key="3">
    <source>
        <dbReference type="Proteomes" id="UP000198500"/>
    </source>
</evidence>
<reference evidence="2 3" key="1">
    <citation type="submission" date="2016-10" db="EMBL/GenBank/DDBJ databases">
        <authorList>
            <person name="de Groot N.N."/>
        </authorList>
    </citation>
    <scope>NUCLEOTIDE SEQUENCE [LARGE SCALE GENOMIC DNA]</scope>
    <source>
        <strain evidence="2 3">DSM 19219</strain>
    </source>
</reference>
<dbReference type="RefSeq" id="WP_092568235.1">
    <property type="nucleotide sequence ID" value="NZ_BMXH01000002.1"/>
</dbReference>
<dbReference type="EMBL" id="FNNI01000002">
    <property type="protein sequence ID" value="SDW55239.1"/>
    <property type="molecule type" value="Genomic_DNA"/>
</dbReference>
<dbReference type="InterPro" id="IPR002575">
    <property type="entry name" value="Aminoglycoside_PTrfase"/>
</dbReference>
<evidence type="ECO:0000259" key="1">
    <source>
        <dbReference type="Pfam" id="PF01636"/>
    </source>
</evidence>